<keyword evidence="3" id="KW-1185">Reference proteome</keyword>
<dbReference type="STRING" id="233100.SAMN05216526_1557"/>
<dbReference type="PANTHER" id="PTHR45431">
    <property type="entry name" value="RHODANESE-LIKE DOMAIN-CONTAINING PROTEIN 15, CHLOROPLASTIC"/>
    <property type="match status" value="1"/>
</dbReference>
<dbReference type="SMART" id="SM00450">
    <property type="entry name" value="RHOD"/>
    <property type="match status" value="1"/>
</dbReference>
<evidence type="ECO:0000313" key="2">
    <source>
        <dbReference type="EMBL" id="SIT72033.1"/>
    </source>
</evidence>
<dbReference type="OrthoDB" id="9789585at2"/>
<dbReference type="RefSeq" id="WP_076755982.1">
    <property type="nucleotide sequence ID" value="NZ_CP023018.1"/>
</dbReference>
<dbReference type="InterPro" id="IPR036873">
    <property type="entry name" value="Rhodanese-like_dom_sf"/>
</dbReference>
<dbReference type="PROSITE" id="PS50206">
    <property type="entry name" value="RHODANESE_3"/>
    <property type="match status" value="1"/>
</dbReference>
<dbReference type="GO" id="GO:0016740">
    <property type="term" value="F:transferase activity"/>
    <property type="evidence" value="ECO:0007669"/>
    <property type="project" value="UniProtKB-KW"/>
</dbReference>
<proteinExistence type="predicted"/>
<gene>
    <name evidence="2" type="ORF">SAMN05216526_1557</name>
</gene>
<evidence type="ECO:0000313" key="3">
    <source>
        <dbReference type="Proteomes" id="UP000223759"/>
    </source>
</evidence>
<protein>
    <submittedName>
        <fullName evidence="2">Thiosulfate sulfurtransferase</fullName>
    </submittedName>
</protein>
<organism evidence="2 3">
    <name type="scientific">Ectothiorhodosinus mongolicus</name>
    <dbReference type="NCBI Taxonomy" id="233100"/>
    <lineage>
        <taxon>Bacteria</taxon>
        <taxon>Pseudomonadati</taxon>
        <taxon>Pseudomonadota</taxon>
        <taxon>Gammaproteobacteria</taxon>
        <taxon>Chromatiales</taxon>
        <taxon>Ectothiorhodospiraceae</taxon>
        <taxon>Ectothiorhodosinus</taxon>
    </lineage>
</organism>
<dbReference type="Pfam" id="PF00581">
    <property type="entry name" value="Rhodanese"/>
    <property type="match status" value="1"/>
</dbReference>
<dbReference type="Proteomes" id="UP000223759">
    <property type="component" value="Unassembled WGS sequence"/>
</dbReference>
<dbReference type="InterPro" id="IPR001763">
    <property type="entry name" value="Rhodanese-like_dom"/>
</dbReference>
<dbReference type="Gene3D" id="3.40.250.10">
    <property type="entry name" value="Rhodanese-like domain"/>
    <property type="match status" value="1"/>
</dbReference>
<name>A0A1R3W2Q5_9GAMM</name>
<sequence length="149" mass="16534">MTDNTKNPAGADPDNLSPQEAYDLLESNPKALLVDVRSSMEFLFVGHPKGAVHIPWMEEPDWTLNPRFVQEVRKLLLGGASDSGESGAAPVVLICRSGKRSLEAGRALLREGIPKVYHIDEGFEGDLDDKHHRSTKGGWRFRGLPWEQC</sequence>
<dbReference type="SUPFAM" id="SSF52821">
    <property type="entry name" value="Rhodanese/Cell cycle control phosphatase"/>
    <property type="match status" value="1"/>
</dbReference>
<dbReference type="InterPro" id="IPR052367">
    <property type="entry name" value="Thiosulfate_ST/Rhodanese-like"/>
</dbReference>
<dbReference type="CDD" id="cd01522">
    <property type="entry name" value="RHOD_1"/>
    <property type="match status" value="1"/>
</dbReference>
<dbReference type="PANTHER" id="PTHR45431:SF3">
    <property type="entry name" value="RHODANESE-LIKE DOMAIN-CONTAINING PROTEIN 15, CHLOROPLASTIC"/>
    <property type="match status" value="1"/>
</dbReference>
<feature type="domain" description="Rhodanese" evidence="1">
    <location>
        <begin position="27"/>
        <end position="135"/>
    </location>
</feature>
<reference evidence="2 3" key="1">
    <citation type="submission" date="2017-01" db="EMBL/GenBank/DDBJ databases">
        <authorList>
            <person name="Mah S.A."/>
            <person name="Swanson W.J."/>
            <person name="Moy G.W."/>
            <person name="Vacquier V.D."/>
        </authorList>
    </citation>
    <scope>NUCLEOTIDE SEQUENCE [LARGE SCALE GENOMIC DNA]</scope>
    <source>
        <strain evidence="2 3">M9</strain>
    </source>
</reference>
<dbReference type="AlphaFoldDB" id="A0A1R3W2Q5"/>
<keyword evidence="2" id="KW-0808">Transferase</keyword>
<evidence type="ECO:0000259" key="1">
    <source>
        <dbReference type="PROSITE" id="PS50206"/>
    </source>
</evidence>
<dbReference type="EMBL" id="FTPK01000003">
    <property type="protein sequence ID" value="SIT72033.1"/>
    <property type="molecule type" value="Genomic_DNA"/>
</dbReference>
<accession>A0A1R3W2Q5</accession>